<feature type="compositionally biased region" description="Basic and acidic residues" evidence="3">
    <location>
        <begin position="9"/>
        <end position="24"/>
    </location>
</feature>
<protein>
    <recommendedName>
        <fullName evidence="7">Mce-associated membrane protein</fullName>
    </recommendedName>
</protein>
<dbReference type="PANTHER" id="PTHR37042:SF4">
    <property type="entry name" value="OUTER MEMBRANE PROTEIN RV1973"/>
    <property type="match status" value="1"/>
</dbReference>
<dbReference type="EMBL" id="QVNQ01000002">
    <property type="protein sequence ID" value="RFS86146.1"/>
    <property type="molecule type" value="Genomic_DNA"/>
</dbReference>
<feature type="compositionally biased region" description="Basic and acidic residues" evidence="3">
    <location>
        <begin position="74"/>
        <end position="91"/>
    </location>
</feature>
<dbReference type="OrthoDB" id="3536396at2"/>
<sequence length="333" mass="34858">MTTLGRGGRSTDDRARRAAEQAARAEEAAKAARLAEEAAAKAREAARLAQIAADEAAAALEPDVEELGPEEPDAEKSDAEGPDADGVRADEPGAEGAEAEGSVKASLTDRDGANAPVPPTEAEDSAADDSEPEPGTTADADDAETDTEPEEAVPAKKPARPKKAAVARDAAPSSPVIAVLAVLAVLVVVLGVAATMLFLKERDQNAVADAREDAAWAASRVAKELSAYDYRTIDGDMRSAAALTTGELREDYEKETPAFRAEAVRNQLVGTTTVMKTGVVSATSDKVVVLVFADRVSATKNDKTQRLPEPLRLKVTMVKVDGRWLASKMDVIS</sequence>
<evidence type="ECO:0000256" key="1">
    <source>
        <dbReference type="ARBA" id="ARBA00004370"/>
    </source>
</evidence>
<feature type="compositionally biased region" description="Acidic residues" evidence="3">
    <location>
        <begin position="139"/>
        <end position="151"/>
    </location>
</feature>
<proteinExistence type="predicted"/>
<accession>A0A372GL80</accession>
<evidence type="ECO:0000313" key="5">
    <source>
        <dbReference type="EMBL" id="RFS86146.1"/>
    </source>
</evidence>
<comment type="subcellular location">
    <subcellularLocation>
        <location evidence="1">Membrane</location>
    </subcellularLocation>
</comment>
<dbReference type="GO" id="GO:0016020">
    <property type="term" value="C:membrane"/>
    <property type="evidence" value="ECO:0007669"/>
    <property type="project" value="UniProtKB-SubCell"/>
</dbReference>
<dbReference type="AlphaFoldDB" id="A0A372GL80"/>
<comment type="caution">
    <text evidence="5">The sequence shown here is derived from an EMBL/GenBank/DDBJ whole genome shotgun (WGS) entry which is preliminary data.</text>
</comment>
<gene>
    <name evidence="5" type="ORF">D0T12_05860</name>
</gene>
<evidence type="ECO:0000256" key="3">
    <source>
        <dbReference type="SAM" id="MobiDB-lite"/>
    </source>
</evidence>
<feature type="compositionally biased region" description="Acidic residues" evidence="3">
    <location>
        <begin position="121"/>
        <end position="132"/>
    </location>
</feature>
<keyword evidence="4" id="KW-1133">Transmembrane helix</keyword>
<evidence type="ECO:0000256" key="2">
    <source>
        <dbReference type="ARBA" id="ARBA00023136"/>
    </source>
</evidence>
<evidence type="ECO:0000313" key="6">
    <source>
        <dbReference type="Proteomes" id="UP000262882"/>
    </source>
</evidence>
<dbReference type="RefSeq" id="WP_117398337.1">
    <property type="nucleotide sequence ID" value="NZ_QVNQ01000002.1"/>
</dbReference>
<evidence type="ECO:0000256" key="4">
    <source>
        <dbReference type="SAM" id="Phobius"/>
    </source>
</evidence>
<dbReference type="Proteomes" id="UP000262882">
    <property type="component" value="Unassembled WGS sequence"/>
</dbReference>
<organism evidence="5 6">
    <name type="scientific">Actinomadura spongiicola</name>
    <dbReference type="NCBI Taxonomy" id="2303421"/>
    <lineage>
        <taxon>Bacteria</taxon>
        <taxon>Bacillati</taxon>
        <taxon>Actinomycetota</taxon>
        <taxon>Actinomycetes</taxon>
        <taxon>Streptosporangiales</taxon>
        <taxon>Thermomonosporaceae</taxon>
        <taxon>Actinomadura</taxon>
    </lineage>
</organism>
<feature type="compositionally biased region" description="Acidic residues" evidence="3">
    <location>
        <begin position="62"/>
        <end position="73"/>
    </location>
</feature>
<keyword evidence="2 4" id="KW-0472">Membrane</keyword>
<feature type="region of interest" description="Disordered" evidence="3">
    <location>
        <begin position="1"/>
        <end position="24"/>
    </location>
</feature>
<feature type="region of interest" description="Disordered" evidence="3">
    <location>
        <begin position="57"/>
        <end position="170"/>
    </location>
</feature>
<keyword evidence="4" id="KW-0812">Transmembrane</keyword>
<evidence type="ECO:0008006" key="7">
    <source>
        <dbReference type="Google" id="ProtNLM"/>
    </source>
</evidence>
<reference evidence="5 6" key="1">
    <citation type="submission" date="2018-08" db="EMBL/GenBank/DDBJ databases">
        <title>Actinomadura spongicola sp. nov., isolated from marine sponge Leucetta chagosensis.</title>
        <authorList>
            <person name="Li L."/>
            <person name="Lin H.W."/>
        </authorList>
    </citation>
    <scope>NUCLEOTIDE SEQUENCE [LARGE SCALE GENOMIC DNA]</scope>
    <source>
        <strain evidence="5 6">LHW52907</strain>
    </source>
</reference>
<dbReference type="PANTHER" id="PTHR37042">
    <property type="entry name" value="OUTER MEMBRANE PROTEIN RV1973"/>
    <property type="match status" value="1"/>
</dbReference>
<keyword evidence="6" id="KW-1185">Reference proteome</keyword>
<feature type="transmembrane region" description="Helical" evidence="4">
    <location>
        <begin position="176"/>
        <end position="199"/>
    </location>
</feature>
<name>A0A372GL80_9ACTN</name>